<dbReference type="Proteomes" id="UP001237843">
    <property type="component" value="Unassembled WGS sequence"/>
</dbReference>
<gene>
    <name evidence="1" type="ORF">PT520_10090</name>
</gene>
<reference evidence="1" key="1">
    <citation type="journal article" date="2023" name="Antibiotics">
        <title>Genomic Characterization of Antibiotic-Resistant Campylobacterales Isolated from Chilean Poultry Meat.</title>
        <authorList>
            <person name="Concha-Toloza M."/>
            <person name="Lopez-Cantillo M."/>
            <person name="Molina-Mora J.A."/>
            <person name="Collado L."/>
        </authorList>
    </citation>
    <scope>NUCLEOTIDE SEQUENCE</scope>
    <source>
        <strain evidence="1">FR1p273A</strain>
    </source>
</reference>
<dbReference type="AlphaFoldDB" id="A0AAW6VRZ8"/>
<sequence>METINNRLINIDKQMIADIEGSYLSIYKIKKDSKPFLNLIERNKSLQEAAYIVNPNFNDAKGSVFLKDDGELLYEADFFANTIINEPLDFEYKVKDYTNNHPFSKTFHSFFINN</sequence>
<accession>A0AAW6VRZ8</accession>
<evidence type="ECO:0000313" key="1">
    <source>
        <dbReference type="EMBL" id="MDK2062868.1"/>
    </source>
</evidence>
<organism evidence="1 2">
    <name type="scientific">Aliarcobacter butzleri</name>
    <dbReference type="NCBI Taxonomy" id="28197"/>
    <lineage>
        <taxon>Bacteria</taxon>
        <taxon>Pseudomonadati</taxon>
        <taxon>Campylobacterota</taxon>
        <taxon>Epsilonproteobacteria</taxon>
        <taxon>Campylobacterales</taxon>
        <taxon>Arcobacteraceae</taxon>
        <taxon>Aliarcobacter</taxon>
    </lineage>
</organism>
<proteinExistence type="predicted"/>
<evidence type="ECO:0000313" key="2">
    <source>
        <dbReference type="Proteomes" id="UP001237843"/>
    </source>
</evidence>
<name>A0AAW6VRZ8_9BACT</name>
<dbReference type="RefSeq" id="WP_151951818.1">
    <property type="nucleotide sequence ID" value="NZ_CABVRB010000018.1"/>
</dbReference>
<dbReference type="EMBL" id="JAQTJH010000013">
    <property type="protein sequence ID" value="MDK2062868.1"/>
    <property type="molecule type" value="Genomic_DNA"/>
</dbReference>
<protein>
    <submittedName>
        <fullName evidence="1">Uncharacterized protein</fullName>
    </submittedName>
</protein>
<reference evidence="1" key="2">
    <citation type="submission" date="2023-02" db="EMBL/GenBank/DDBJ databases">
        <authorList>
            <person name="Concha-Toloza M."/>
            <person name="Lopez-Cantillo M."/>
            <person name="Molina-Mora J."/>
            <person name="Collado L."/>
        </authorList>
    </citation>
    <scope>NUCLEOTIDE SEQUENCE</scope>
    <source>
        <strain evidence="1">FR1p273A</strain>
    </source>
</reference>
<comment type="caution">
    <text evidence="1">The sequence shown here is derived from an EMBL/GenBank/DDBJ whole genome shotgun (WGS) entry which is preliminary data.</text>
</comment>